<organism evidence="1 2">
    <name type="scientific">Pyrobaculum ferrireducens</name>
    <dbReference type="NCBI Taxonomy" id="1104324"/>
    <lineage>
        <taxon>Archaea</taxon>
        <taxon>Thermoproteota</taxon>
        <taxon>Thermoprotei</taxon>
        <taxon>Thermoproteales</taxon>
        <taxon>Thermoproteaceae</taxon>
        <taxon>Pyrobaculum</taxon>
    </lineage>
</organism>
<evidence type="ECO:0000313" key="2">
    <source>
        <dbReference type="Proteomes" id="UP000005867"/>
    </source>
</evidence>
<dbReference type="HOGENOM" id="CLU_299899_0_0_2"/>
<dbReference type="BioCyc" id="PSP1104324:GJSN-1163-MONOMER"/>
<dbReference type="AlphaFoldDB" id="G7VCT5"/>
<proteinExistence type="predicted"/>
<name>G7VCT5_9CREN</name>
<sequence length="1004" mass="110922">MVENVNCTNYANASLASPYDVTASFDMSTATILHPGASVGYSWSGDSTAIIWGIRALNSSKVAVWGVAGSAVWDRDLSFSVSVEYYNPDQSWTFDKYYCKARLCYNGYCWVEHGVFYKKIGEPDRVSRTITFTVPHDRAFYSSQTTFRANRLPDLPQYEWMPNVGPVEVRGYCTDKPTASTWPSCNRYEPSKNVVKSGSAPTLWKALIIDRYSPGSVVRYGGANATVPNSWYYTDWHNNELYPRIGVSTDADPVLERLSWVSNKPFNSRITISGHVSPTDWGAVSLSAPKPVPLYVSRVVMKSELRDACPGPPGCFLIDMVGNSTWVGDRWVWKDTLASIAQRTGVSLTPYLIVKVADFYFASRDMELDAPLGSAYGLSVAVTWLVRTGSKSTWIGSGVTRPRAVDGAGNLLSRVYEEAGAEGKLAYESDGLATAGWIRGPRFTSVSFGIDGSHSTLQTAWFSPPNPCEQENTLFHCVYSQHVFTKVNGTWVGYAKVGPQGGVQFPINKLRLVDWIVPSETFISGRTAFFDFMSAAVGDPYIFFDHYYNLQCWAFNPSTGDFDIESSCPVPGPHSVSLLSEVYGVSQYKNTTDERRLYQQTASGVSWKFYNYAFEKYGGGEEHPAGWTDALPLGVPSMASNSTSPWYIFIVPATACDGTICTASNLNVRLWGPAPGPTADAALPGAGYAFLVVYIGNETETDLKIYVEKGILVDSAMGAKKANWDLLVHIPKRRWEPLDAAYVGYGWYRDYTALDACQSQALGRVGYYVAPTDWVGPVQLKLVDSRGATHFAFFVLPPQSASLRIEGRTETPNRTNTWQTLITAYLYVNGVPYFHGFTPFGEGGRQYERKCVVTTVSNAKSFLKASDSVSQLAAIGDFWGAVDMFARVRLRDMFVEPRFELLNATTGDVLITADGPVVGYAVYFQRGGSWSLVEVVHGPRVIIRASYIWPWDPALVVPIIHFSYVVEDGGEAVVYRPRPALLFKWWAEGGFAPYGTPSVIRTGT</sequence>
<dbReference type="STRING" id="1104324.P186_1193"/>
<evidence type="ECO:0000313" key="1">
    <source>
        <dbReference type="EMBL" id="AET32624.1"/>
    </source>
</evidence>
<dbReference type="KEGG" id="pyr:P186_1193"/>
<keyword evidence="2" id="KW-1185">Reference proteome</keyword>
<dbReference type="EMBL" id="CP003098">
    <property type="protein sequence ID" value="AET32624.1"/>
    <property type="molecule type" value="Genomic_DNA"/>
</dbReference>
<dbReference type="eggNOG" id="arCOG05616">
    <property type="taxonomic scope" value="Archaea"/>
</dbReference>
<gene>
    <name evidence="1" type="ORF">P186_1193</name>
</gene>
<protein>
    <submittedName>
        <fullName evidence="1">Uncharacterized protein</fullName>
    </submittedName>
</protein>
<reference evidence="1 2" key="1">
    <citation type="journal article" date="2012" name="J. Bacteriol.">
        <title>Complete genome sequence of strain 1860, a crenarchaeon of the genus pyrobaculum able to grow with various electron acceptors.</title>
        <authorList>
            <person name="Mardanov A.V."/>
            <person name="Gumerov V.M."/>
            <person name="Slobodkina G.B."/>
            <person name="Beletsky A.V."/>
            <person name="Bonch-Osmolovskaya E.A."/>
            <person name="Ravin N.V."/>
            <person name="Skryabin K.G."/>
        </authorList>
    </citation>
    <scope>NUCLEOTIDE SEQUENCE [LARGE SCALE GENOMIC DNA]</scope>
    <source>
        <strain evidence="1 2">1860</strain>
    </source>
</reference>
<dbReference type="Proteomes" id="UP000005867">
    <property type="component" value="Chromosome"/>
</dbReference>
<accession>G7VCT5</accession>